<dbReference type="EMBL" id="LCTW02000380">
    <property type="protein sequence ID" value="KXX74167.1"/>
    <property type="molecule type" value="Genomic_DNA"/>
</dbReference>
<dbReference type="InterPro" id="IPR008701">
    <property type="entry name" value="NPP1"/>
</dbReference>
<evidence type="ECO:0000313" key="2">
    <source>
        <dbReference type="EMBL" id="KXX74167.1"/>
    </source>
</evidence>
<dbReference type="AlphaFoldDB" id="A0A175VRP4"/>
<dbReference type="VEuPathDB" id="FungiDB:MMYC01_209624"/>
<dbReference type="PIRSF" id="PIRSF029958">
    <property type="entry name" value="Necrosis-inducing_protein"/>
    <property type="match status" value="1"/>
</dbReference>
<organism evidence="2 3">
    <name type="scientific">Madurella mycetomatis</name>
    <dbReference type="NCBI Taxonomy" id="100816"/>
    <lineage>
        <taxon>Eukaryota</taxon>
        <taxon>Fungi</taxon>
        <taxon>Dikarya</taxon>
        <taxon>Ascomycota</taxon>
        <taxon>Pezizomycotina</taxon>
        <taxon>Sordariomycetes</taxon>
        <taxon>Sordariomycetidae</taxon>
        <taxon>Sordariales</taxon>
        <taxon>Sordariales incertae sedis</taxon>
        <taxon>Madurella</taxon>
    </lineage>
</organism>
<feature type="signal peptide" evidence="1">
    <location>
        <begin position="1"/>
        <end position="21"/>
    </location>
</feature>
<dbReference type="OrthoDB" id="89086at2759"/>
<dbReference type="Pfam" id="PF05630">
    <property type="entry name" value="NPP1"/>
    <property type="match status" value="1"/>
</dbReference>
<dbReference type="PANTHER" id="PTHR33657">
    <property type="entry name" value="DOMAIN PROTEIN, PUTATIVE (AFU_ORTHOLOGUE AFUA_5G00600)-RELATED"/>
    <property type="match status" value="1"/>
</dbReference>
<dbReference type="STRING" id="100816.A0A175VRP4"/>
<name>A0A175VRP4_9PEZI</name>
<keyword evidence="3" id="KW-1185">Reference proteome</keyword>
<sequence length="243" mass="27954">MLSFTFSKRALLAFFFASCSANLLTPMGTNADQRAIDFQPVLDFDKDGCYQTAAIDGSGRVNEGLGLTRGDCRQSRLQNSQTYVRQRCNNGWCAYLYGYYFERDWPALVGGHTHDWEHIIVWTLHHEIFFVSWSAHGEYTTAYRSALRWDGNHPKIVYHLGASGTHSFRRATASDDNVENETGKWHQAPLLSLERLPCELNRKLLNHNWGSAHPDLTRDRFGRALDMAMPPDARYNEHFDPWH</sequence>
<proteinExistence type="predicted"/>
<dbReference type="PANTHER" id="PTHR33657:SF6">
    <property type="entry name" value="SECRETED PROTEIN"/>
    <property type="match status" value="1"/>
</dbReference>
<feature type="chain" id="PRO_5008043289" description="Necrosis inducing protein (NPP1)" evidence="1">
    <location>
        <begin position="22"/>
        <end position="243"/>
    </location>
</feature>
<evidence type="ECO:0000256" key="1">
    <source>
        <dbReference type="SAM" id="SignalP"/>
    </source>
</evidence>
<evidence type="ECO:0008006" key="4">
    <source>
        <dbReference type="Google" id="ProtNLM"/>
    </source>
</evidence>
<protein>
    <recommendedName>
        <fullName evidence="4">Necrosis inducing protein (NPP1)</fullName>
    </recommendedName>
</protein>
<keyword evidence="1" id="KW-0732">Signal</keyword>
<evidence type="ECO:0000313" key="3">
    <source>
        <dbReference type="Proteomes" id="UP000078237"/>
    </source>
</evidence>
<comment type="caution">
    <text evidence="2">The sequence shown here is derived from an EMBL/GenBank/DDBJ whole genome shotgun (WGS) entry which is preliminary data.</text>
</comment>
<gene>
    <name evidence="2" type="ORF">MMYC01_209624</name>
</gene>
<reference evidence="2 3" key="1">
    <citation type="journal article" date="2016" name="Genome Announc.">
        <title>Genome Sequence of Madurella mycetomatis mm55, Isolated from a Human Mycetoma Case in Sudan.</title>
        <authorList>
            <person name="Smit S."/>
            <person name="Derks M.F."/>
            <person name="Bervoets S."/>
            <person name="Fahal A."/>
            <person name="van Leeuwen W."/>
            <person name="van Belkum A."/>
            <person name="van de Sande W.W."/>
        </authorList>
    </citation>
    <scope>NUCLEOTIDE SEQUENCE [LARGE SCALE GENOMIC DNA]</scope>
    <source>
        <strain evidence="3">mm55</strain>
    </source>
</reference>
<accession>A0A175VRP4</accession>
<dbReference type="Proteomes" id="UP000078237">
    <property type="component" value="Unassembled WGS sequence"/>
</dbReference>